<keyword evidence="3" id="KW-1185">Reference proteome</keyword>
<reference evidence="2 3" key="1">
    <citation type="journal article" date="2020" name="Phytopathology">
        <title>Genome Sequence Resources of Colletotrichum truncatum, C. plurivorum, C. musicola, and C. sojae: Four Species Pathogenic to Soybean (Glycine max).</title>
        <authorList>
            <person name="Rogerio F."/>
            <person name="Boufleur T.R."/>
            <person name="Ciampi-Guillardi M."/>
            <person name="Sukno S.A."/>
            <person name="Thon M.R."/>
            <person name="Massola Junior N.S."/>
            <person name="Baroncelli R."/>
        </authorList>
    </citation>
    <scope>NUCLEOTIDE SEQUENCE [LARGE SCALE GENOMIC DNA]</scope>
    <source>
        <strain evidence="2 3">LFN0009</strain>
    </source>
</reference>
<evidence type="ECO:0000256" key="1">
    <source>
        <dbReference type="SAM" id="MobiDB-lite"/>
    </source>
</evidence>
<accession>A0A8H6IQ01</accession>
<protein>
    <submittedName>
        <fullName evidence="2">Uncharacterized protein</fullName>
    </submittedName>
</protein>
<comment type="caution">
    <text evidence="2">The sequence shown here is derived from an EMBL/GenBank/DDBJ whole genome shotgun (WGS) entry which is preliminary data.</text>
</comment>
<dbReference type="EMBL" id="WIGN01000521">
    <property type="protein sequence ID" value="KAF6789710.1"/>
    <property type="molecule type" value="Genomic_DNA"/>
</dbReference>
<gene>
    <name evidence="2" type="ORF">CSOJ01_14709</name>
</gene>
<dbReference type="Proteomes" id="UP000652219">
    <property type="component" value="Unassembled WGS sequence"/>
</dbReference>
<evidence type="ECO:0000313" key="3">
    <source>
        <dbReference type="Proteomes" id="UP000652219"/>
    </source>
</evidence>
<feature type="region of interest" description="Disordered" evidence="1">
    <location>
        <begin position="91"/>
        <end position="113"/>
    </location>
</feature>
<proteinExistence type="predicted"/>
<name>A0A8H6IQ01_9PEZI</name>
<sequence>MPRSTTAFRVMRARQLNRFVSHLEDRDPHSELLRLVTADDMLYAEWMNDMHAMGEEEERWPEAWEQPGGSSFKVFLHRHFRGWAASKRVRDEYDGPAKGTRSQVAARRAAMGH</sequence>
<organism evidence="2 3">
    <name type="scientific">Colletotrichum sojae</name>
    <dbReference type="NCBI Taxonomy" id="2175907"/>
    <lineage>
        <taxon>Eukaryota</taxon>
        <taxon>Fungi</taxon>
        <taxon>Dikarya</taxon>
        <taxon>Ascomycota</taxon>
        <taxon>Pezizomycotina</taxon>
        <taxon>Sordariomycetes</taxon>
        <taxon>Hypocreomycetidae</taxon>
        <taxon>Glomerellales</taxon>
        <taxon>Glomerellaceae</taxon>
        <taxon>Colletotrichum</taxon>
        <taxon>Colletotrichum orchidearum species complex</taxon>
    </lineage>
</organism>
<evidence type="ECO:0000313" key="2">
    <source>
        <dbReference type="EMBL" id="KAF6789710.1"/>
    </source>
</evidence>
<dbReference type="AlphaFoldDB" id="A0A8H6IQ01"/>